<evidence type="ECO:0000256" key="1">
    <source>
        <dbReference type="ARBA" id="ARBA00009919"/>
    </source>
</evidence>
<protein>
    <submittedName>
        <fullName evidence="3">Molybdopterin/thiamine biosynthesis adenylyltransferase</fullName>
    </submittedName>
</protein>
<dbReference type="PANTHER" id="PTHR10953">
    <property type="entry name" value="UBIQUITIN-ACTIVATING ENZYME E1"/>
    <property type="match status" value="1"/>
</dbReference>
<comment type="caution">
    <text evidence="3">The sequence shown here is derived from an EMBL/GenBank/DDBJ whole genome shotgun (WGS) entry which is preliminary data.</text>
</comment>
<dbReference type="Gene3D" id="3.40.50.720">
    <property type="entry name" value="NAD(P)-binding Rossmann-like Domain"/>
    <property type="match status" value="1"/>
</dbReference>
<organism evidence="3 4">
    <name type="scientific">Secundilactobacillus mixtipabuli</name>
    <dbReference type="NCBI Taxonomy" id="1435342"/>
    <lineage>
        <taxon>Bacteria</taxon>
        <taxon>Bacillati</taxon>
        <taxon>Bacillota</taxon>
        <taxon>Bacilli</taxon>
        <taxon>Lactobacillales</taxon>
        <taxon>Lactobacillaceae</taxon>
        <taxon>Secundilactobacillus</taxon>
    </lineage>
</organism>
<dbReference type="GO" id="GO:0005829">
    <property type="term" value="C:cytosol"/>
    <property type="evidence" value="ECO:0007669"/>
    <property type="project" value="TreeGrafter"/>
</dbReference>
<dbReference type="PANTHER" id="PTHR10953:SF102">
    <property type="entry name" value="ADENYLYLTRANSFERASE AND SULFURTRANSFERASE MOCS3"/>
    <property type="match status" value="1"/>
</dbReference>
<evidence type="ECO:0000313" key="3">
    <source>
        <dbReference type="EMBL" id="GAW99476.1"/>
    </source>
</evidence>
<keyword evidence="3" id="KW-0548">Nucleotidyltransferase</keyword>
<dbReference type="AlphaFoldDB" id="A0A1Z5ICC8"/>
<accession>A0A1Z5ICC8</accession>
<dbReference type="GO" id="GO:0004792">
    <property type="term" value="F:thiosulfate-cyanide sulfurtransferase activity"/>
    <property type="evidence" value="ECO:0007669"/>
    <property type="project" value="TreeGrafter"/>
</dbReference>
<sequence length="347" mass="38482">MNLNRYDRQERVKVIGKAGQQKLNSATVLIAGVGALGSYTASQLLRAGVKQLILIDPDVVSTTNLQRQALFTEQDVADGTFKVDAAKAHLLAIDHTAKINVYPEPLNESHLTDLTFDLVLDCLDNFRTRDLINKVALKHGFDYIFASCAGTFGSVMPVSPTEHACLNCLYPNLEDLKQTDCDLIGVNTALVPLVSGLQVSLALHYLVDKASVNFAQLTTIDNWQLSFQNFKINKDPACPVCSKRDWDLPKMESTEQVTVLCGTQTYSVQMSRSPKLAQLNQWLTDQAIPYRQFKSFSTFIWAGYSVSLFKTGKCLLYGIPTLKEATATYQKLKQAFQPVITEEATSL</sequence>
<dbReference type="Proteomes" id="UP000198374">
    <property type="component" value="Unassembled WGS sequence"/>
</dbReference>
<gene>
    <name evidence="3" type="primary">thiF_1</name>
    <name evidence="3" type="ORF">IWT30_01446</name>
</gene>
<dbReference type="GO" id="GO:0016779">
    <property type="term" value="F:nucleotidyltransferase activity"/>
    <property type="evidence" value="ECO:0007669"/>
    <property type="project" value="UniProtKB-KW"/>
</dbReference>
<evidence type="ECO:0000259" key="2">
    <source>
        <dbReference type="Pfam" id="PF00899"/>
    </source>
</evidence>
<dbReference type="SUPFAM" id="SSF69572">
    <property type="entry name" value="Activating enzymes of the ubiquitin-like proteins"/>
    <property type="match status" value="1"/>
</dbReference>
<dbReference type="OrthoDB" id="9804286at2"/>
<dbReference type="InterPro" id="IPR000594">
    <property type="entry name" value="ThiF_NAD_FAD-bd"/>
</dbReference>
<dbReference type="GO" id="GO:0008641">
    <property type="term" value="F:ubiquitin-like modifier activating enzyme activity"/>
    <property type="evidence" value="ECO:0007669"/>
    <property type="project" value="InterPro"/>
</dbReference>
<feature type="domain" description="THIF-type NAD/FAD binding fold" evidence="2">
    <location>
        <begin position="6"/>
        <end position="240"/>
    </location>
</feature>
<dbReference type="InterPro" id="IPR035985">
    <property type="entry name" value="Ubiquitin-activating_enz"/>
</dbReference>
<dbReference type="InterPro" id="IPR045886">
    <property type="entry name" value="ThiF/MoeB/HesA"/>
</dbReference>
<name>A0A1Z5ICC8_9LACO</name>
<proteinExistence type="inferred from homology"/>
<dbReference type="FunFam" id="3.40.50.720:FF:000080">
    <property type="entry name" value="Thiazole biosynthesis adenylyltransferase ThiF"/>
    <property type="match status" value="1"/>
</dbReference>
<reference evidence="3 4" key="1">
    <citation type="submission" date="2015-11" db="EMBL/GenBank/DDBJ databases">
        <title>Draft genome sequences of new species of the genus Lactobacillus isolated from orchardgrass silage.</title>
        <authorList>
            <person name="Tohno M."/>
            <person name="Tanizawa Y."/>
            <person name="Arita M."/>
        </authorList>
    </citation>
    <scope>NUCLEOTIDE SEQUENCE [LARGE SCALE GENOMIC DNA]</scope>
    <source>
        <strain evidence="3 4">IWT30</strain>
    </source>
</reference>
<evidence type="ECO:0000313" key="4">
    <source>
        <dbReference type="Proteomes" id="UP000198374"/>
    </source>
</evidence>
<dbReference type="GO" id="GO:0008146">
    <property type="term" value="F:sulfotransferase activity"/>
    <property type="evidence" value="ECO:0007669"/>
    <property type="project" value="TreeGrafter"/>
</dbReference>
<keyword evidence="3" id="KW-0808">Transferase</keyword>
<dbReference type="EMBL" id="BCMF01000006">
    <property type="protein sequence ID" value="GAW99476.1"/>
    <property type="molecule type" value="Genomic_DNA"/>
</dbReference>
<dbReference type="CDD" id="cd00757">
    <property type="entry name" value="ThiF_MoeB_HesA_family"/>
    <property type="match status" value="1"/>
</dbReference>
<comment type="similarity">
    <text evidence="1">Belongs to the HesA/MoeB/ThiF family.</text>
</comment>
<dbReference type="Pfam" id="PF00899">
    <property type="entry name" value="ThiF"/>
    <property type="match status" value="1"/>
</dbReference>
<keyword evidence="4" id="KW-1185">Reference proteome</keyword>